<evidence type="ECO:0000313" key="2">
    <source>
        <dbReference type="Proteomes" id="UP000324222"/>
    </source>
</evidence>
<keyword evidence="2" id="KW-1185">Reference proteome</keyword>
<evidence type="ECO:0000313" key="1">
    <source>
        <dbReference type="EMBL" id="MPC58507.1"/>
    </source>
</evidence>
<dbReference type="EMBL" id="VSRR010015751">
    <property type="protein sequence ID" value="MPC58507.1"/>
    <property type="molecule type" value="Genomic_DNA"/>
</dbReference>
<proteinExistence type="predicted"/>
<comment type="caution">
    <text evidence="1">The sequence shown here is derived from an EMBL/GenBank/DDBJ whole genome shotgun (WGS) entry which is preliminary data.</text>
</comment>
<dbReference type="AlphaFoldDB" id="A0A5B7GMN6"/>
<name>A0A5B7GMN6_PORTR</name>
<reference evidence="1 2" key="1">
    <citation type="submission" date="2019-05" db="EMBL/GenBank/DDBJ databases">
        <title>Another draft genome of Portunus trituberculatus and its Hox gene families provides insights of decapod evolution.</title>
        <authorList>
            <person name="Jeong J.-H."/>
            <person name="Song I."/>
            <person name="Kim S."/>
            <person name="Choi T."/>
            <person name="Kim D."/>
            <person name="Ryu S."/>
            <person name="Kim W."/>
        </authorList>
    </citation>
    <scope>NUCLEOTIDE SEQUENCE [LARGE SCALE GENOMIC DNA]</scope>
    <source>
        <tissue evidence="1">Muscle</tissue>
    </source>
</reference>
<dbReference type="Proteomes" id="UP000324222">
    <property type="component" value="Unassembled WGS sequence"/>
</dbReference>
<organism evidence="1 2">
    <name type="scientific">Portunus trituberculatus</name>
    <name type="common">Swimming crab</name>
    <name type="synonym">Neptunus trituberculatus</name>
    <dbReference type="NCBI Taxonomy" id="210409"/>
    <lineage>
        <taxon>Eukaryota</taxon>
        <taxon>Metazoa</taxon>
        <taxon>Ecdysozoa</taxon>
        <taxon>Arthropoda</taxon>
        <taxon>Crustacea</taxon>
        <taxon>Multicrustacea</taxon>
        <taxon>Malacostraca</taxon>
        <taxon>Eumalacostraca</taxon>
        <taxon>Eucarida</taxon>
        <taxon>Decapoda</taxon>
        <taxon>Pleocyemata</taxon>
        <taxon>Brachyura</taxon>
        <taxon>Eubrachyura</taxon>
        <taxon>Portunoidea</taxon>
        <taxon>Portunidae</taxon>
        <taxon>Portuninae</taxon>
        <taxon>Portunus</taxon>
    </lineage>
</organism>
<accession>A0A5B7GMN6</accession>
<gene>
    <name evidence="1" type="ORF">E2C01_052513</name>
</gene>
<sequence>MTSSMAAAAAAPDPYMSSYYMTSTPYQVGFHSDYSLPNLNVAFLLGSLGNSRPSRSVKST</sequence>
<protein>
    <submittedName>
        <fullName evidence="1">Uncharacterized protein</fullName>
    </submittedName>
</protein>